<feature type="transmembrane region" description="Helical" evidence="1">
    <location>
        <begin position="28"/>
        <end position="45"/>
    </location>
</feature>
<keyword evidence="1" id="KW-0812">Transmembrane</keyword>
<protein>
    <submittedName>
        <fullName evidence="2">Uncharacterized protein</fullName>
    </submittedName>
</protein>
<evidence type="ECO:0000313" key="2">
    <source>
        <dbReference type="EMBL" id="HFH30414.1"/>
    </source>
</evidence>
<keyword evidence="1" id="KW-0472">Membrane</keyword>
<evidence type="ECO:0000256" key="1">
    <source>
        <dbReference type="SAM" id="Phobius"/>
    </source>
</evidence>
<name>A0A7C3EES4_9SPIR</name>
<comment type="caution">
    <text evidence="2">The sequence shown here is derived from an EMBL/GenBank/DDBJ whole genome shotgun (WGS) entry which is preliminary data.</text>
</comment>
<proteinExistence type="predicted"/>
<gene>
    <name evidence="2" type="ORF">ENS59_13050</name>
</gene>
<dbReference type="AlphaFoldDB" id="A0A7C3EES4"/>
<organism evidence="2">
    <name type="scientific">Gracilinema caldarium</name>
    <dbReference type="NCBI Taxonomy" id="215591"/>
    <lineage>
        <taxon>Bacteria</taxon>
        <taxon>Pseudomonadati</taxon>
        <taxon>Spirochaetota</taxon>
        <taxon>Spirochaetia</taxon>
        <taxon>Spirochaetales</taxon>
        <taxon>Breznakiellaceae</taxon>
        <taxon>Gracilinema</taxon>
    </lineage>
</organism>
<dbReference type="EMBL" id="DSVL01000403">
    <property type="protein sequence ID" value="HFH30414.1"/>
    <property type="molecule type" value="Genomic_DNA"/>
</dbReference>
<reference evidence="2" key="1">
    <citation type="journal article" date="2020" name="mSystems">
        <title>Genome- and Community-Level Interaction Insights into Carbon Utilization and Element Cycling Functions of Hydrothermarchaeota in Hydrothermal Sediment.</title>
        <authorList>
            <person name="Zhou Z."/>
            <person name="Liu Y."/>
            <person name="Xu W."/>
            <person name="Pan J."/>
            <person name="Luo Z.H."/>
            <person name="Li M."/>
        </authorList>
    </citation>
    <scope>NUCLEOTIDE SEQUENCE [LARGE SCALE GENOMIC DNA]</scope>
    <source>
        <strain evidence="2">SpSt-503</strain>
    </source>
</reference>
<keyword evidence="1" id="KW-1133">Transmembrane helix</keyword>
<sequence>MAFLKNPLLWYSYSGTDKIRGMLNKKHYFWGLGLALLIIGFLFFSRSGVFILSDEAELLIYGKNRAVWQAITAGIRLFRPVHILSLPESADEALKLSFIEKRVASRSIIIAPIRYEQVAETFKQGHSQTEVILWGRDYTIDYERDLQRAASIAGPLAVQRGQAPALLLPLYLDDLTRDNLKQAFDAGLSEMGFSQGSILILNPSEPAVPLSSVTIFPADLALQNLSAPLIVFSGIRDELLPPSVVAVFDDTLWPHIAEIAASYKNDTKISLFSVPRTRKNGGTL</sequence>
<accession>A0A7C3EES4</accession>